<evidence type="ECO:0000313" key="2">
    <source>
        <dbReference type="Proteomes" id="UP000188320"/>
    </source>
</evidence>
<sequence length="177" mass="20847">MKFLRREAQNGNVSDIGFLMPCHNTPFYSHIHTSVYMWFLTCDPPLKKSELESHYWEAQDFETDPIMFLNKNMFEKPPPSELEKLAMVRDPYSNVLHYPVITPFDTPPHTSVNGSFKYWPSHVVMFGAMEARISGYLIKRDYKKCASFFNTIWDSDQRIKGDVVVYFFELFFSPLFT</sequence>
<name>A0A1R1PS25_ZANCU</name>
<dbReference type="EMBL" id="LSSK01000318">
    <property type="protein sequence ID" value="OMH83729.1"/>
    <property type="molecule type" value="Genomic_DNA"/>
</dbReference>
<accession>A0A1R1PS25</accession>
<protein>
    <submittedName>
        <fullName evidence="1">GPI mannosyltransferase 3</fullName>
    </submittedName>
</protein>
<dbReference type="Proteomes" id="UP000188320">
    <property type="component" value="Unassembled WGS sequence"/>
</dbReference>
<comment type="caution">
    <text evidence="1">The sequence shown here is derived from an EMBL/GenBank/DDBJ whole genome shotgun (WGS) entry which is preliminary data.</text>
</comment>
<dbReference type="OrthoDB" id="416834at2759"/>
<organism evidence="1 2">
    <name type="scientific">Zancudomyces culisetae</name>
    <name type="common">Gut fungus</name>
    <name type="synonym">Smittium culisetae</name>
    <dbReference type="NCBI Taxonomy" id="1213189"/>
    <lineage>
        <taxon>Eukaryota</taxon>
        <taxon>Fungi</taxon>
        <taxon>Fungi incertae sedis</taxon>
        <taxon>Zoopagomycota</taxon>
        <taxon>Kickxellomycotina</taxon>
        <taxon>Harpellomycetes</taxon>
        <taxon>Harpellales</taxon>
        <taxon>Legeriomycetaceae</taxon>
        <taxon>Zancudomyces</taxon>
    </lineage>
</organism>
<evidence type="ECO:0000313" key="1">
    <source>
        <dbReference type="EMBL" id="OMH83729.1"/>
    </source>
</evidence>
<dbReference type="AlphaFoldDB" id="A0A1R1PS25"/>
<keyword evidence="1" id="KW-0808">Transferase</keyword>
<keyword evidence="2" id="KW-1185">Reference proteome</keyword>
<proteinExistence type="predicted"/>
<dbReference type="GO" id="GO:0016757">
    <property type="term" value="F:glycosyltransferase activity"/>
    <property type="evidence" value="ECO:0007669"/>
    <property type="project" value="UniProtKB-KW"/>
</dbReference>
<reference evidence="2" key="1">
    <citation type="submission" date="2017-01" db="EMBL/GenBank/DDBJ databases">
        <authorList>
            <person name="Wang Y."/>
            <person name="White M."/>
            <person name="Kvist S."/>
            <person name="Moncalvo J.-M."/>
        </authorList>
    </citation>
    <scope>NUCLEOTIDE SEQUENCE [LARGE SCALE GENOMIC DNA]</scope>
    <source>
        <strain evidence="2">COL-18-3</strain>
    </source>
</reference>
<keyword evidence="1" id="KW-0328">Glycosyltransferase</keyword>
<gene>
    <name evidence="1" type="ORF">AX774_g2743</name>
</gene>